<dbReference type="SUPFAM" id="SSF53383">
    <property type="entry name" value="PLP-dependent transferases"/>
    <property type="match status" value="1"/>
</dbReference>
<comment type="subunit">
    <text evidence="4">Homodimer.</text>
</comment>
<evidence type="ECO:0000256" key="8">
    <source>
        <dbReference type="ARBA" id="ARBA00022898"/>
    </source>
</evidence>
<dbReference type="Pfam" id="PF00155">
    <property type="entry name" value="Aminotran_1_2"/>
    <property type="match status" value="1"/>
</dbReference>
<gene>
    <name evidence="14" type="primary">bioF</name>
    <name evidence="14" type="ORF">rosag_05850</name>
</gene>
<comment type="similarity">
    <text evidence="3">Belongs to the class-II pyridoxal-phosphate-dependent aminotransferase family. BioF subfamily.</text>
</comment>
<dbReference type="EMBL" id="BRXS01000001">
    <property type="protein sequence ID" value="GLC24072.1"/>
    <property type="molecule type" value="Genomic_DNA"/>
</dbReference>
<evidence type="ECO:0000313" key="14">
    <source>
        <dbReference type="EMBL" id="GLC24072.1"/>
    </source>
</evidence>
<dbReference type="GO" id="GO:0030170">
    <property type="term" value="F:pyridoxal phosphate binding"/>
    <property type="evidence" value="ECO:0007669"/>
    <property type="project" value="InterPro"/>
</dbReference>
<dbReference type="PANTHER" id="PTHR13693">
    <property type="entry name" value="CLASS II AMINOTRANSFERASE/8-AMINO-7-OXONONANOATE SYNTHASE"/>
    <property type="match status" value="1"/>
</dbReference>
<sequence length="410" mass="41824">MPDLAASVSPAPSPAPATLDASPDASLDVQLSHELATLDDAGLRRRLRPLTRVAGAELRAADGVTLLDFASNDYLGLAADPRPAAAAAELLAREGLGAGAARLISGDHPAHHALEEALAALKGTPRALLFSSGWAANAGALPALAGREDAIYADALNHASLIDGARLSRATVRVFPHGDLAALDGMLHEDASRFRRRWIVVEGVYSMDGDLCPLDALVAIARAHGAFTYVDDAHATGVLGPDGRGSAAHWGVTVDVTVGTLGKALGTAGAFVAGSAALCDLLLHRARSFVFTTGTPPALAAATLHALAVAHDEPWRRTRVRAVAARLRAGLAAMGRPAPGAPDGHVVPVPVGDPRATLAVGEALRARGYLVGAIRPPTVPPGGSRLRVSASAAHTDAQVDGLLAALAETL</sequence>
<dbReference type="InterPro" id="IPR050087">
    <property type="entry name" value="AON_synthase_class-II"/>
</dbReference>
<dbReference type="InterPro" id="IPR015424">
    <property type="entry name" value="PyrdxlP-dep_Trfase"/>
</dbReference>
<dbReference type="InterPro" id="IPR022834">
    <property type="entry name" value="AONS_Proteobacteria"/>
</dbReference>
<comment type="cofactor">
    <cofactor evidence="1">
        <name>pyridoxal 5'-phosphate</name>
        <dbReference type="ChEBI" id="CHEBI:597326"/>
    </cofactor>
</comment>
<dbReference type="GO" id="GO:0009102">
    <property type="term" value="P:biotin biosynthetic process"/>
    <property type="evidence" value="ECO:0007669"/>
    <property type="project" value="UniProtKB-KW"/>
</dbReference>
<evidence type="ECO:0000256" key="2">
    <source>
        <dbReference type="ARBA" id="ARBA00004746"/>
    </source>
</evidence>
<accession>A0AA37V1N7</accession>
<reference evidence="14" key="1">
    <citation type="submission" date="2022-08" db="EMBL/GenBank/DDBJ databases">
        <title>Draft genome sequencing of Roseisolibacter agri AW1220.</title>
        <authorList>
            <person name="Tobiishi Y."/>
            <person name="Tonouchi A."/>
        </authorList>
    </citation>
    <scope>NUCLEOTIDE SEQUENCE</scope>
    <source>
        <strain evidence="14">AW1220</strain>
    </source>
</reference>
<name>A0AA37V1N7_9BACT</name>
<dbReference type="EC" id="2.3.1.47" evidence="5"/>
<dbReference type="Proteomes" id="UP001161325">
    <property type="component" value="Unassembled WGS sequence"/>
</dbReference>
<evidence type="ECO:0000256" key="1">
    <source>
        <dbReference type="ARBA" id="ARBA00001933"/>
    </source>
</evidence>
<dbReference type="GO" id="GO:0008710">
    <property type="term" value="F:8-amino-7-oxononanoate synthase activity"/>
    <property type="evidence" value="ECO:0007669"/>
    <property type="project" value="UniProtKB-EC"/>
</dbReference>
<evidence type="ECO:0000256" key="12">
    <source>
        <dbReference type="SAM" id="MobiDB-lite"/>
    </source>
</evidence>
<keyword evidence="7" id="KW-0093">Biotin biosynthesis</keyword>
<evidence type="ECO:0000256" key="10">
    <source>
        <dbReference type="ARBA" id="ARBA00033381"/>
    </source>
</evidence>
<dbReference type="Gene3D" id="3.40.640.10">
    <property type="entry name" value="Type I PLP-dependent aspartate aminotransferase-like (Major domain)"/>
    <property type="match status" value="1"/>
</dbReference>
<evidence type="ECO:0000313" key="15">
    <source>
        <dbReference type="Proteomes" id="UP001161325"/>
    </source>
</evidence>
<dbReference type="PROSITE" id="PS00599">
    <property type="entry name" value="AA_TRANSFER_CLASS_2"/>
    <property type="match status" value="1"/>
</dbReference>
<comment type="catalytic activity">
    <reaction evidence="11">
        <text>6-carboxyhexanoyl-[ACP] + L-alanine + H(+) = (8S)-8-amino-7-oxononanoate + holo-[ACP] + CO2</text>
        <dbReference type="Rhea" id="RHEA:42288"/>
        <dbReference type="Rhea" id="RHEA-COMP:9685"/>
        <dbReference type="Rhea" id="RHEA-COMP:9955"/>
        <dbReference type="ChEBI" id="CHEBI:15378"/>
        <dbReference type="ChEBI" id="CHEBI:16526"/>
        <dbReference type="ChEBI" id="CHEBI:57972"/>
        <dbReference type="ChEBI" id="CHEBI:64479"/>
        <dbReference type="ChEBI" id="CHEBI:78846"/>
        <dbReference type="ChEBI" id="CHEBI:149468"/>
        <dbReference type="EC" id="2.3.1.47"/>
    </reaction>
</comment>
<keyword evidence="15" id="KW-1185">Reference proteome</keyword>
<evidence type="ECO:0000259" key="13">
    <source>
        <dbReference type="Pfam" id="PF00155"/>
    </source>
</evidence>
<dbReference type="Gene3D" id="3.90.1150.10">
    <property type="entry name" value="Aspartate Aminotransferase, domain 1"/>
    <property type="match status" value="1"/>
</dbReference>
<comment type="pathway">
    <text evidence="2">Cofactor biosynthesis; biotin biosynthesis.</text>
</comment>
<proteinExistence type="inferred from homology"/>
<dbReference type="InterPro" id="IPR001917">
    <property type="entry name" value="Aminotrans_II_pyridoxalP_BS"/>
</dbReference>
<evidence type="ECO:0000256" key="6">
    <source>
        <dbReference type="ARBA" id="ARBA00022679"/>
    </source>
</evidence>
<organism evidence="14 15">
    <name type="scientific">Roseisolibacter agri</name>
    <dbReference type="NCBI Taxonomy" id="2014610"/>
    <lineage>
        <taxon>Bacteria</taxon>
        <taxon>Pseudomonadati</taxon>
        <taxon>Gemmatimonadota</taxon>
        <taxon>Gemmatimonadia</taxon>
        <taxon>Gemmatimonadales</taxon>
        <taxon>Gemmatimonadaceae</taxon>
        <taxon>Roseisolibacter</taxon>
    </lineage>
</organism>
<evidence type="ECO:0000256" key="5">
    <source>
        <dbReference type="ARBA" id="ARBA00013187"/>
    </source>
</evidence>
<dbReference type="InterPro" id="IPR015422">
    <property type="entry name" value="PyrdxlP-dep_Trfase_small"/>
</dbReference>
<dbReference type="InterPro" id="IPR015421">
    <property type="entry name" value="PyrdxlP-dep_Trfase_major"/>
</dbReference>
<dbReference type="HAMAP" id="MF_01693">
    <property type="entry name" value="BioF_aminotrans_2"/>
    <property type="match status" value="1"/>
</dbReference>
<dbReference type="InterPro" id="IPR004839">
    <property type="entry name" value="Aminotransferase_I/II_large"/>
</dbReference>
<dbReference type="RefSeq" id="WP_284348517.1">
    <property type="nucleotide sequence ID" value="NZ_BRXS01000001.1"/>
</dbReference>
<dbReference type="PANTHER" id="PTHR13693:SF100">
    <property type="entry name" value="8-AMINO-7-OXONONANOATE SYNTHASE"/>
    <property type="match status" value="1"/>
</dbReference>
<keyword evidence="8" id="KW-0663">Pyridoxal phosphate</keyword>
<feature type="region of interest" description="Disordered" evidence="12">
    <location>
        <begin position="1"/>
        <end position="22"/>
    </location>
</feature>
<evidence type="ECO:0000256" key="9">
    <source>
        <dbReference type="ARBA" id="ARBA00032610"/>
    </source>
</evidence>
<evidence type="ECO:0000256" key="7">
    <source>
        <dbReference type="ARBA" id="ARBA00022756"/>
    </source>
</evidence>
<protein>
    <recommendedName>
        <fullName evidence="5">8-amino-7-oxononanoate synthase</fullName>
        <ecNumber evidence="5">2.3.1.47</ecNumber>
    </recommendedName>
    <alternativeName>
        <fullName evidence="9">7-keto-8-amino-pelargonic acid synthase</fullName>
    </alternativeName>
    <alternativeName>
        <fullName evidence="10">8-amino-7-ketopelargonate synthase</fullName>
    </alternativeName>
</protein>
<feature type="domain" description="Aminotransferase class I/classII large" evidence="13">
    <location>
        <begin position="66"/>
        <end position="406"/>
    </location>
</feature>
<dbReference type="AlphaFoldDB" id="A0AA37V1N7"/>
<evidence type="ECO:0000256" key="11">
    <source>
        <dbReference type="ARBA" id="ARBA00047715"/>
    </source>
</evidence>
<evidence type="ECO:0000256" key="3">
    <source>
        <dbReference type="ARBA" id="ARBA00010008"/>
    </source>
</evidence>
<keyword evidence="6" id="KW-0808">Transferase</keyword>
<comment type="caution">
    <text evidence="14">The sequence shown here is derived from an EMBL/GenBank/DDBJ whole genome shotgun (WGS) entry which is preliminary data.</text>
</comment>
<evidence type="ECO:0000256" key="4">
    <source>
        <dbReference type="ARBA" id="ARBA00011738"/>
    </source>
</evidence>